<proteinExistence type="predicted"/>
<reference evidence="5 6" key="1">
    <citation type="submission" date="2020-08" db="EMBL/GenBank/DDBJ databases">
        <title>Cohnella phylogeny.</title>
        <authorList>
            <person name="Dunlap C."/>
        </authorList>
    </citation>
    <scope>NUCLEOTIDE SEQUENCE [LARGE SCALE GENOMIC DNA]</scope>
    <source>
        <strain evidence="5 6">DSM 103658</strain>
    </source>
</reference>
<name>A0A841T9F0_9BACL</name>
<evidence type="ECO:0000256" key="1">
    <source>
        <dbReference type="ARBA" id="ARBA00022490"/>
    </source>
</evidence>
<dbReference type="InterPro" id="IPR051552">
    <property type="entry name" value="HptR"/>
</dbReference>
<dbReference type="EMBL" id="JACJVN010000040">
    <property type="protein sequence ID" value="MBB6677934.1"/>
    <property type="molecule type" value="Genomic_DNA"/>
</dbReference>
<accession>A0A841T9F0</accession>
<evidence type="ECO:0000259" key="4">
    <source>
        <dbReference type="PROSITE" id="PS50110"/>
    </source>
</evidence>
<feature type="domain" description="Response regulatory" evidence="4">
    <location>
        <begin position="3"/>
        <end position="120"/>
    </location>
</feature>
<dbReference type="PROSITE" id="PS50110">
    <property type="entry name" value="RESPONSE_REGULATORY"/>
    <property type="match status" value="1"/>
</dbReference>
<dbReference type="SUPFAM" id="SSF52172">
    <property type="entry name" value="CheY-like"/>
    <property type="match status" value="1"/>
</dbReference>
<keyword evidence="6" id="KW-1185">Reference proteome</keyword>
<evidence type="ECO:0000256" key="3">
    <source>
        <dbReference type="PROSITE-ProRule" id="PRU00169"/>
    </source>
</evidence>
<dbReference type="PANTHER" id="PTHR42713:SF3">
    <property type="entry name" value="TRANSCRIPTIONAL REGULATORY PROTEIN HPTR"/>
    <property type="match status" value="1"/>
</dbReference>
<keyword evidence="1" id="KW-0963">Cytoplasm</keyword>
<dbReference type="SMART" id="SM00448">
    <property type="entry name" value="REC"/>
    <property type="match status" value="1"/>
</dbReference>
<dbReference type="GO" id="GO:0000160">
    <property type="term" value="P:phosphorelay signal transduction system"/>
    <property type="evidence" value="ECO:0007669"/>
    <property type="project" value="InterPro"/>
</dbReference>
<sequence length="134" mass="15587">MLKIIVVDDEPLYRQYLIKSVEWEQYGFEICCEAKNGLDALEKIDGYKPDIALVDINMPFMSGLELIEHLNDKHPHIAIVLVTGHSEFDYARKALQLGVFDYILKPFNHDELMAPLLKIKDRIEKKRIEKVFIA</sequence>
<dbReference type="Proteomes" id="UP000574133">
    <property type="component" value="Unassembled WGS sequence"/>
</dbReference>
<dbReference type="InterPro" id="IPR001789">
    <property type="entry name" value="Sig_transdc_resp-reg_receiver"/>
</dbReference>
<dbReference type="Pfam" id="PF00072">
    <property type="entry name" value="Response_reg"/>
    <property type="match status" value="1"/>
</dbReference>
<evidence type="ECO:0000313" key="5">
    <source>
        <dbReference type="EMBL" id="MBB6677934.1"/>
    </source>
</evidence>
<protein>
    <submittedName>
        <fullName evidence="5">Response regulator</fullName>
    </submittedName>
</protein>
<organism evidence="5 6">
    <name type="scientific">Cohnella lubricantis</name>
    <dbReference type="NCBI Taxonomy" id="2163172"/>
    <lineage>
        <taxon>Bacteria</taxon>
        <taxon>Bacillati</taxon>
        <taxon>Bacillota</taxon>
        <taxon>Bacilli</taxon>
        <taxon>Bacillales</taxon>
        <taxon>Paenibacillaceae</taxon>
        <taxon>Cohnella</taxon>
    </lineage>
</organism>
<feature type="modified residue" description="4-aspartylphosphate" evidence="3">
    <location>
        <position position="55"/>
    </location>
</feature>
<dbReference type="CDD" id="cd17536">
    <property type="entry name" value="REC_YesN-like"/>
    <property type="match status" value="1"/>
</dbReference>
<comment type="caution">
    <text evidence="5">The sequence shown here is derived from an EMBL/GenBank/DDBJ whole genome shotgun (WGS) entry which is preliminary data.</text>
</comment>
<keyword evidence="2" id="KW-0238">DNA-binding</keyword>
<dbReference type="AlphaFoldDB" id="A0A841T9F0"/>
<dbReference type="PANTHER" id="PTHR42713">
    <property type="entry name" value="HISTIDINE KINASE-RELATED"/>
    <property type="match status" value="1"/>
</dbReference>
<gene>
    <name evidence="5" type="ORF">H4Q31_11425</name>
</gene>
<dbReference type="Gene3D" id="3.40.50.2300">
    <property type="match status" value="1"/>
</dbReference>
<evidence type="ECO:0000313" key="6">
    <source>
        <dbReference type="Proteomes" id="UP000574133"/>
    </source>
</evidence>
<evidence type="ECO:0000256" key="2">
    <source>
        <dbReference type="ARBA" id="ARBA00023125"/>
    </source>
</evidence>
<keyword evidence="3" id="KW-0597">Phosphoprotein</keyword>
<dbReference type="InterPro" id="IPR011006">
    <property type="entry name" value="CheY-like_superfamily"/>
</dbReference>
<dbReference type="RefSeq" id="WP_185179210.1">
    <property type="nucleotide sequence ID" value="NZ_CBCSEP010000031.1"/>
</dbReference>
<dbReference type="GO" id="GO:0003677">
    <property type="term" value="F:DNA binding"/>
    <property type="evidence" value="ECO:0007669"/>
    <property type="project" value="UniProtKB-KW"/>
</dbReference>